<dbReference type="KEGG" id="mmd:GYY_03145"/>
<proteinExistence type="predicted"/>
<dbReference type="HOGENOM" id="CLU_2433891_0_0_2"/>
<dbReference type="AlphaFoldDB" id="G0H442"/>
<evidence type="ECO:0000313" key="2">
    <source>
        <dbReference type="Proteomes" id="UP000008889"/>
    </source>
</evidence>
<sequence length="90" mass="10753">MYPEIERTYMVRRYVVTSRTKPEYKKVKTFSLNGEYLGSREVKVHVFVVEDRNENPYYLKTESNGLQPNDKIEVNYCYGDYKIKKVDKNG</sequence>
<reference evidence="1 2" key="1">
    <citation type="journal article" date="2011" name="J. Bacteriol.">
        <title>Complete Genome Sequence of a Nonculturable Methanococcus maripaludis Strain Extracted in a Metagenomic Survey of Petroleum Reservoir Fluids.</title>
        <authorList>
            <person name="Wang X."/>
            <person name="Greenfield P."/>
            <person name="Li D."/>
            <person name="Hendry P."/>
            <person name="Volk H."/>
            <person name="Sutherland T.D."/>
        </authorList>
    </citation>
    <scope>NUCLEOTIDE SEQUENCE [LARGE SCALE GENOMIC DNA]</scope>
    <source>
        <strain evidence="1 2">X1</strain>
    </source>
</reference>
<gene>
    <name evidence="1" type="ORF">GYY_03145</name>
</gene>
<dbReference type="EMBL" id="CP002913">
    <property type="protein sequence ID" value="AEK19508.1"/>
    <property type="molecule type" value="Genomic_DNA"/>
</dbReference>
<protein>
    <submittedName>
        <fullName evidence="1">Uncharacterized protein</fullName>
    </submittedName>
</protein>
<name>G0H442_METMI</name>
<organism evidence="2">
    <name type="scientific">Methanococcus maripaludis X1</name>
    <dbReference type="NCBI Taxonomy" id="1053692"/>
    <lineage>
        <taxon>Archaea</taxon>
        <taxon>Methanobacteriati</taxon>
        <taxon>Methanobacteriota</taxon>
        <taxon>Methanomada group</taxon>
        <taxon>Methanococci</taxon>
        <taxon>Methanococcales</taxon>
        <taxon>Methanococcaceae</taxon>
        <taxon>Methanococcus</taxon>
    </lineage>
</organism>
<dbReference type="Proteomes" id="UP000008889">
    <property type="component" value="Chromosome"/>
</dbReference>
<evidence type="ECO:0000313" key="1">
    <source>
        <dbReference type="EMBL" id="AEK19508.1"/>
    </source>
</evidence>
<dbReference type="PATRIC" id="fig|1053692.7.peg.619"/>
<accession>G0H442</accession>